<proteinExistence type="predicted"/>
<feature type="region of interest" description="Disordered" evidence="1">
    <location>
        <begin position="38"/>
        <end position="88"/>
    </location>
</feature>
<name>A0A7I9ZHW0_9MYCO</name>
<organism evidence="2 3">
    <name type="scientific">Mycolicibacterium hippocampi</name>
    <dbReference type="NCBI Taxonomy" id="659824"/>
    <lineage>
        <taxon>Bacteria</taxon>
        <taxon>Bacillati</taxon>
        <taxon>Actinomycetota</taxon>
        <taxon>Actinomycetes</taxon>
        <taxon>Mycobacteriales</taxon>
        <taxon>Mycobacteriaceae</taxon>
        <taxon>Mycolicibacterium</taxon>
    </lineage>
</organism>
<dbReference type="Proteomes" id="UP000465304">
    <property type="component" value="Unassembled WGS sequence"/>
</dbReference>
<keyword evidence="3" id="KW-1185">Reference proteome</keyword>
<dbReference type="AlphaFoldDB" id="A0A7I9ZHW0"/>
<reference evidence="2 3" key="1">
    <citation type="journal article" date="2019" name="Emerg. Microbes Infect.">
        <title>Comprehensive subspecies identification of 175 nontuberculous mycobacteria species based on 7547 genomic profiles.</title>
        <authorList>
            <person name="Matsumoto Y."/>
            <person name="Kinjo T."/>
            <person name="Motooka D."/>
            <person name="Nabeya D."/>
            <person name="Jung N."/>
            <person name="Uechi K."/>
            <person name="Horii T."/>
            <person name="Iida T."/>
            <person name="Fujita J."/>
            <person name="Nakamura S."/>
        </authorList>
    </citation>
    <scope>NUCLEOTIDE SEQUENCE [LARGE SCALE GENOMIC DNA]</scope>
    <source>
        <strain evidence="2 3">JCM 30996</strain>
    </source>
</reference>
<evidence type="ECO:0000313" key="3">
    <source>
        <dbReference type="Proteomes" id="UP000465304"/>
    </source>
</evidence>
<comment type="caution">
    <text evidence="2">The sequence shown here is derived from an EMBL/GenBank/DDBJ whole genome shotgun (WGS) entry which is preliminary data.</text>
</comment>
<accession>A0A7I9ZHW0</accession>
<evidence type="ECO:0000256" key="1">
    <source>
        <dbReference type="SAM" id="MobiDB-lite"/>
    </source>
</evidence>
<sequence>MKLLASDARKTAAAANSSGLPIRFMGFDARSSSMAWRWSGSDSSSMRPGVKMGPGTMVLTRNPRSPNSVAQVRPKDRMADGHSCRQSDLPSSVVIRPIPTPLPGVLLPVVSAKAAITMRRVAAPAESFVNAD</sequence>
<evidence type="ECO:0000313" key="2">
    <source>
        <dbReference type="EMBL" id="GFH00426.1"/>
    </source>
</evidence>
<gene>
    <name evidence="2" type="ORF">MHIP_09090</name>
</gene>
<dbReference type="EMBL" id="BLLB01000002">
    <property type="protein sequence ID" value="GFH00426.1"/>
    <property type="molecule type" value="Genomic_DNA"/>
</dbReference>
<feature type="compositionally biased region" description="Basic and acidic residues" evidence="1">
    <location>
        <begin position="73"/>
        <end position="85"/>
    </location>
</feature>
<protein>
    <submittedName>
        <fullName evidence="2">Uncharacterized protein</fullName>
    </submittedName>
</protein>